<sequence length="862" mass="93088">MAPDEALIVEMRAKVGQAFDIVLEPISNPELGEIRIDESLFAVGRAEAPFAAYPPDVAAVLSRRHARIFSEHGAAYIADLGSKNGTTVNGAAVAQQPARLRDGDELRFGAALSYLVRLRARAPVQAASPAPMVLALVPERDDLGLQPIEVAGFPFLISKADEAFSRYKESYPHQVNYVSRRHAHIFLKGNDPFVEDLGSTNGTFVNGKRVDEHAVALGEGDLLAFGGNHFVYRVGICNGAAADATLTRAILPPPAVAEAPAQDKAAPVLAPVAPAPAAAPAPATPAHDPDKTTFVAAAGSFLDIFCVDYAAQQEDEVNQEALPQPEGDGGATDTPRAQGKFALVMGRLGSSFGASERAGLKRAARWGGAVAIAVVALLLFLYLRGAPEREMRSLMAGGDYARAAAVADAYLERHPDNAQFRAMGTEALLRDQVPGWIGKLQARDFHGAETALARMKTLGAHNADARGVLDELDWIGRLNRFVAGRGGVDAPIRIFTDEASMRALLKHWNDDTPAHQRTLDRIAAYVPQFREPYADALSYVRKLQSDDSVYLAAIDRLNASLATGLASDHPEALQAMLADYAEKYPRLAGMDRIKEDLRQYIALDGAARAATLGPLMAQMAKASFSTPPFQARFRELAASRLPPPDLVRQYAEVDKAWRAGDSAKAFAGLQAIKTGPWAEAAARDLARKQAVAAQFVDLQKARGSKGYEDALLSFYAMLDPAEDAYFLKAVEPDVAAIHDAAIRRAQELMNAALASWRQYRRDGAIGGEQRLEPDISAKFRAQARLLSNASAQARQGMRIYAQLKVGDTAQWSQVREDIDSETEMQRRSLQELRMVLSPALLKSKLALIGGEGDEGRQPRQSP</sequence>
<dbReference type="InterPro" id="IPR008984">
    <property type="entry name" value="SMAD_FHA_dom_sf"/>
</dbReference>
<dbReference type="Pfam" id="PF00498">
    <property type="entry name" value="FHA"/>
    <property type="match status" value="2"/>
</dbReference>
<dbReference type="SMART" id="SM00240">
    <property type="entry name" value="FHA"/>
    <property type="match status" value="2"/>
</dbReference>
<accession>A0A643FJM2</accession>
<evidence type="ECO:0000313" key="3">
    <source>
        <dbReference type="Proteomes" id="UP000397656"/>
    </source>
</evidence>
<dbReference type="InterPro" id="IPR000253">
    <property type="entry name" value="FHA_dom"/>
</dbReference>
<dbReference type="PROSITE" id="PS50006">
    <property type="entry name" value="FHA_DOMAIN"/>
    <property type="match status" value="2"/>
</dbReference>
<dbReference type="EMBL" id="CP062803">
    <property type="protein sequence ID" value="QOT74880.1"/>
    <property type="molecule type" value="Genomic_DNA"/>
</dbReference>
<dbReference type="GeneID" id="98401527"/>
<gene>
    <name evidence="2" type="ORF">F7R26_011485</name>
</gene>
<dbReference type="Proteomes" id="UP000397656">
    <property type="component" value="Chromosome 1"/>
</dbReference>
<dbReference type="PANTHER" id="PTHR23308">
    <property type="entry name" value="NUCLEAR INHIBITOR OF PROTEIN PHOSPHATASE-1"/>
    <property type="match status" value="1"/>
</dbReference>
<reference evidence="2 3" key="1">
    <citation type="submission" date="2020-10" db="EMBL/GenBank/DDBJ databases">
        <title>Complete genome sequence of Cupriavidus basilensis CCUG 49340T.</title>
        <authorList>
            <person name="Salva-Serra F."/>
            <person name="Donoso R.A."/>
            <person name="Cho K.H."/>
            <person name="Yoo J.A."/>
            <person name="Lee K."/>
            <person name="Yoon S.-H."/>
            <person name="Perez-Pantoja D."/>
            <person name="Moore E.R.B."/>
        </authorList>
    </citation>
    <scope>NUCLEOTIDE SEQUENCE [LARGE SCALE GENOMIC DNA]</scope>
    <source>
        <strain evidence="3">CCUG 49340</strain>
    </source>
</reference>
<dbReference type="AlphaFoldDB" id="A0A643FJM2"/>
<name>A0A643FJM2_9BURK</name>
<protein>
    <submittedName>
        <fullName evidence="2">FHA domain-containing protein</fullName>
    </submittedName>
</protein>
<proteinExistence type="predicted"/>
<feature type="domain" description="FHA" evidence="1">
    <location>
        <begin position="41"/>
        <end position="93"/>
    </location>
</feature>
<dbReference type="Gene3D" id="2.60.200.20">
    <property type="match status" value="2"/>
</dbReference>
<dbReference type="SUPFAM" id="SSF49879">
    <property type="entry name" value="SMAD/FHA domain"/>
    <property type="match status" value="2"/>
</dbReference>
<evidence type="ECO:0000313" key="2">
    <source>
        <dbReference type="EMBL" id="QOT74880.1"/>
    </source>
</evidence>
<dbReference type="RefSeq" id="WP_150992905.1">
    <property type="nucleotide sequence ID" value="NZ_CP062803.1"/>
</dbReference>
<organism evidence="2 3">
    <name type="scientific">Cupriavidus basilensis</name>
    <dbReference type="NCBI Taxonomy" id="68895"/>
    <lineage>
        <taxon>Bacteria</taxon>
        <taxon>Pseudomonadati</taxon>
        <taxon>Pseudomonadota</taxon>
        <taxon>Betaproteobacteria</taxon>
        <taxon>Burkholderiales</taxon>
        <taxon>Burkholderiaceae</taxon>
        <taxon>Cupriavidus</taxon>
    </lineage>
</organism>
<dbReference type="InterPro" id="IPR050923">
    <property type="entry name" value="Cell_Proc_Reg/RNA_Proc"/>
</dbReference>
<feature type="domain" description="FHA" evidence="1">
    <location>
        <begin position="178"/>
        <end position="210"/>
    </location>
</feature>
<dbReference type="CDD" id="cd00060">
    <property type="entry name" value="FHA"/>
    <property type="match status" value="2"/>
</dbReference>
<evidence type="ECO:0000259" key="1">
    <source>
        <dbReference type="PROSITE" id="PS50006"/>
    </source>
</evidence>